<dbReference type="PANTHER" id="PTHR21016">
    <property type="entry name" value="BETA-AMYLOID BINDING PROTEIN-RELATED"/>
    <property type="match status" value="1"/>
</dbReference>
<proteinExistence type="inferred from homology"/>
<protein>
    <submittedName>
        <fullName evidence="11">TM2 domain-containing protein 1</fullName>
    </submittedName>
</protein>
<accession>A0A8E0RKK4</accession>
<dbReference type="InterPro" id="IPR050932">
    <property type="entry name" value="TM2D1-3-like"/>
</dbReference>
<dbReference type="AlphaFoldDB" id="A0A8E0RKK4"/>
<evidence type="ECO:0000259" key="10">
    <source>
        <dbReference type="Pfam" id="PF05154"/>
    </source>
</evidence>
<evidence type="ECO:0000256" key="7">
    <source>
        <dbReference type="ARBA" id="ARBA00023180"/>
    </source>
</evidence>
<dbReference type="InterPro" id="IPR007829">
    <property type="entry name" value="TM2"/>
</dbReference>
<keyword evidence="7" id="KW-0325">Glycoprotein</keyword>
<dbReference type="GO" id="GO:0016020">
    <property type="term" value="C:membrane"/>
    <property type="evidence" value="ECO:0007669"/>
    <property type="project" value="UniProtKB-SubCell"/>
</dbReference>
<sequence length="191" mass="20999">MVQLHVVLFLLGALSKRSLGELINQEISCSKLLPGQYKCNPPVIDKKTQQPRNCSSETLTALGQYKCNPPVIDKKTQQPRNCSSETLTALGKCAILKFECEIVECKPAPGIRCSGRLFTGHEVGFQKEVSCNFVSGYRFDSVLILSVFGGVFGLDRFYLGYPALACLKVATVGGFGLWYLWDIFFIATGVS</sequence>
<evidence type="ECO:0000313" key="11">
    <source>
        <dbReference type="EMBL" id="KAA0183540.1"/>
    </source>
</evidence>
<dbReference type="OrthoDB" id="5804096at2759"/>
<dbReference type="Pfam" id="PF05154">
    <property type="entry name" value="TM2"/>
    <property type="match status" value="1"/>
</dbReference>
<evidence type="ECO:0000256" key="6">
    <source>
        <dbReference type="ARBA" id="ARBA00023136"/>
    </source>
</evidence>
<evidence type="ECO:0000256" key="4">
    <source>
        <dbReference type="ARBA" id="ARBA00022729"/>
    </source>
</evidence>
<keyword evidence="12" id="KW-1185">Reference proteome</keyword>
<name>A0A8E0RKK4_9TREM</name>
<feature type="chain" id="PRO_5034535080" evidence="9">
    <location>
        <begin position="21"/>
        <end position="191"/>
    </location>
</feature>
<evidence type="ECO:0000256" key="1">
    <source>
        <dbReference type="ARBA" id="ARBA00004141"/>
    </source>
</evidence>
<dbReference type="EMBL" id="LUCM01011724">
    <property type="protein sequence ID" value="KAA0183540.1"/>
    <property type="molecule type" value="Genomic_DNA"/>
</dbReference>
<gene>
    <name evidence="11" type="ORF">FBUS_05847</name>
</gene>
<keyword evidence="5 8" id="KW-1133">Transmembrane helix</keyword>
<evidence type="ECO:0000313" key="12">
    <source>
        <dbReference type="Proteomes" id="UP000728185"/>
    </source>
</evidence>
<comment type="subcellular location">
    <subcellularLocation>
        <location evidence="1">Membrane</location>
        <topology evidence="1">Multi-pass membrane protein</topology>
    </subcellularLocation>
</comment>
<feature type="transmembrane region" description="Helical" evidence="8">
    <location>
        <begin position="161"/>
        <end position="181"/>
    </location>
</feature>
<feature type="domain" description="TM2" evidence="10">
    <location>
        <begin position="143"/>
        <end position="184"/>
    </location>
</feature>
<feature type="signal peptide" evidence="9">
    <location>
        <begin position="1"/>
        <end position="20"/>
    </location>
</feature>
<dbReference type="PANTHER" id="PTHR21016:SF1">
    <property type="entry name" value="TM2 DOMAIN-CONTAINING PROTEIN 1"/>
    <property type="match status" value="1"/>
</dbReference>
<keyword evidence="4 9" id="KW-0732">Signal</keyword>
<evidence type="ECO:0000256" key="8">
    <source>
        <dbReference type="SAM" id="Phobius"/>
    </source>
</evidence>
<dbReference type="Proteomes" id="UP000728185">
    <property type="component" value="Unassembled WGS sequence"/>
</dbReference>
<comment type="caution">
    <text evidence="11">The sequence shown here is derived from an EMBL/GenBank/DDBJ whole genome shotgun (WGS) entry which is preliminary data.</text>
</comment>
<evidence type="ECO:0000256" key="5">
    <source>
        <dbReference type="ARBA" id="ARBA00022989"/>
    </source>
</evidence>
<reference evidence="11" key="1">
    <citation type="submission" date="2019-05" db="EMBL/GenBank/DDBJ databases">
        <title>Annotation for the trematode Fasciolopsis buski.</title>
        <authorList>
            <person name="Choi Y.-J."/>
        </authorList>
    </citation>
    <scope>NUCLEOTIDE SEQUENCE</scope>
    <source>
        <strain evidence="11">HT</strain>
        <tissue evidence="11">Whole worm</tissue>
    </source>
</reference>
<evidence type="ECO:0000256" key="3">
    <source>
        <dbReference type="ARBA" id="ARBA00022692"/>
    </source>
</evidence>
<comment type="similarity">
    <text evidence="2">Belongs to the TM2 family.</text>
</comment>
<evidence type="ECO:0000256" key="9">
    <source>
        <dbReference type="SAM" id="SignalP"/>
    </source>
</evidence>
<evidence type="ECO:0000256" key="2">
    <source>
        <dbReference type="ARBA" id="ARBA00008284"/>
    </source>
</evidence>
<organism evidence="11 12">
    <name type="scientific">Fasciolopsis buskii</name>
    <dbReference type="NCBI Taxonomy" id="27845"/>
    <lineage>
        <taxon>Eukaryota</taxon>
        <taxon>Metazoa</taxon>
        <taxon>Spiralia</taxon>
        <taxon>Lophotrochozoa</taxon>
        <taxon>Platyhelminthes</taxon>
        <taxon>Trematoda</taxon>
        <taxon>Digenea</taxon>
        <taxon>Plagiorchiida</taxon>
        <taxon>Echinostomata</taxon>
        <taxon>Echinostomatoidea</taxon>
        <taxon>Fasciolidae</taxon>
        <taxon>Fasciolopsis</taxon>
    </lineage>
</organism>
<keyword evidence="6 8" id="KW-0472">Membrane</keyword>
<keyword evidence="3 8" id="KW-0812">Transmembrane</keyword>